<reference evidence="2 3" key="1">
    <citation type="submission" date="2020-12" db="EMBL/GenBank/DDBJ databases">
        <title>Genome sequence of clinical Mycobacterium intracellulare strains.</title>
        <authorList>
            <person name="Tateishi Y."/>
            <person name="Matsumoto S."/>
            <person name="Fukushima Y."/>
            <person name="Nakajima C."/>
            <person name="Suzuki Y."/>
        </authorList>
    </citation>
    <scope>NUCLEOTIDE SEQUENCE [LARGE SCALE GENOMIC DNA]</scope>
    <source>
        <strain evidence="2 3">M018</strain>
    </source>
</reference>
<evidence type="ECO:0000313" key="3">
    <source>
        <dbReference type="Proteomes" id="UP000595205"/>
    </source>
</evidence>
<evidence type="ECO:0000313" key="2">
    <source>
        <dbReference type="EMBL" id="BCO98933.1"/>
    </source>
</evidence>
<evidence type="ECO:0000256" key="1">
    <source>
        <dbReference type="SAM" id="MobiDB-lite"/>
    </source>
</evidence>
<feature type="region of interest" description="Disordered" evidence="1">
    <location>
        <begin position="1"/>
        <end position="20"/>
    </location>
</feature>
<dbReference type="AlphaFoldDB" id="A0A7R7MSE5"/>
<name>A0A7R7MSE5_MYCIT</name>
<dbReference type="Proteomes" id="UP000595205">
    <property type="component" value="Chromosome"/>
</dbReference>
<dbReference type="EMBL" id="AP024255">
    <property type="protein sequence ID" value="BCO98933.1"/>
    <property type="molecule type" value="Genomic_DNA"/>
</dbReference>
<accession>A0A7R7MSE5</accession>
<gene>
    <name evidence="2" type="ORF">MINTM018_17030</name>
</gene>
<organism evidence="2 3">
    <name type="scientific">Mycobacterium intracellulare</name>
    <dbReference type="NCBI Taxonomy" id="1767"/>
    <lineage>
        <taxon>Bacteria</taxon>
        <taxon>Bacillati</taxon>
        <taxon>Actinomycetota</taxon>
        <taxon>Actinomycetes</taxon>
        <taxon>Mycobacteriales</taxon>
        <taxon>Mycobacteriaceae</taxon>
        <taxon>Mycobacterium</taxon>
        <taxon>Mycobacterium avium complex (MAC)</taxon>
    </lineage>
</organism>
<proteinExistence type="predicted"/>
<sequence>MPMSYLIEDPSRDESQRGDPLAVTTDCGVTYWIAYCKVTRMPDAPRLKVRLRPAGVPRIEEFHP</sequence>
<protein>
    <submittedName>
        <fullName evidence="2">Uncharacterized protein</fullName>
    </submittedName>
</protein>